<feature type="transmembrane region" description="Helical" evidence="10">
    <location>
        <begin position="332"/>
        <end position="353"/>
    </location>
</feature>
<evidence type="ECO:0000256" key="8">
    <source>
        <dbReference type="ARBA" id="ARBA00035585"/>
    </source>
</evidence>
<keyword evidence="5 10" id="KW-1133">Transmembrane helix</keyword>
<evidence type="ECO:0000256" key="2">
    <source>
        <dbReference type="ARBA" id="ARBA00004651"/>
    </source>
</evidence>
<evidence type="ECO:0000256" key="6">
    <source>
        <dbReference type="ARBA" id="ARBA00023136"/>
    </source>
</evidence>
<feature type="compositionally biased region" description="Basic and acidic residues" evidence="9">
    <location>
        <begin position="23"/>
        <end position="39"/>
    </location>
</feature>
<feature type="compositionally biased region" description="Basic and acidic residues" evidence="9">
    <location>
        <begin position="83"/>
        <end position="99"/>
    </location>
</feature>
<dbReference type="OrthoDB" id="409792at2759"/>
<dbReference type="GO" id="GO:0005886">
    <property type="term" value="C:plasma membrane"/>
    <property type="evidence" value="ECO:0007669"/>
    <property type="project" value="UniProtKB-SubCell"/>
</dbReference>
<comment type="catalytic activity">
    <reaction evidence="8">
        <text>fluoride(in) = fluoride(out)</text>
        <dbReference type="Rhea" id="RHEA:76159"/>
        <dbReference type="ChEBI" id="CHEBI:17051"/>
    </reaction>
    <physiologicalReaction direction="left-to-right" evidence="8">
        <dbReference type="Rhea" id="RHEA:76160"/>
    </physiologicalReaction>
</comment>
<keyword evidence="12" id="KW-1185">Reference proteome</keyword>
<feature type="transmembrane region" description="Helical" evidence="10">
    <location>
        <begin position="478"/>
        <end position="496"/>
    </location>
</feature>
<feature type="transmembrane region" description="Helical" evidence="10">
    <location>
        <begin position="508"/>
        <end position="529"/>
    </location>
</feature>
<feature type="transmembrane region" description="Helical" evidence="10">
    <location>
        <begin position="549"/>
        <end position="569"/>
    </location>
</feature>
<evidence type="ECO:0000256" key="3">
    <source>
        <dbReference type="ARBA" id="ARBA00022475"/>
    </source>
</evidence>
<proteinExistence type="inferred from homology"/>
<feature type="compositionally biased region" description="Polar residues" evidence="9">
    <location>
        <begin position="178"/>
        <end position="187"/>
    </location>
</feature>
<feature type="transmembrane region" description="Helical" evidence="10">
    <location>
        <begin position="237"/>
        <end position="257"/>
    </location>
</feature>
<feature type="transmembrane region" description="Helical" evidence="10">
    <location>
        <begin position="269"/>
        <end position="287"/>
    </location>
</feature>
<reference evidence="11" key="1">
    <citation type="journal article" date="2020" name="Stud. Mycol.">
        <title>101 Dothideomycetes genomes: a test case for predicting lifestyles and emergence of pathogens.</title>
        <authorList>
            <person name="Haridas S."/>
            <person name="Albert R."/>
            <person name="Binder M."/>
            <person name="Bloem J."/>
            <person name="Labutti K."/>
            <person name="Salamov A."/>
            <person name="Andreopoulos B."/>
            <person name="Baker S."/>
            <person name="Barry K."/>
            <person name="Bills G."/>
            <person name="Bluhm B."/>
            <person name="Cannon C."/>
            <person name="Castanera R."/>
            <person name="Culley D."/>
            <person name="Daum C."/>
            <person name="Ezra D."/>
            <person name="Gonzalez J."/>
            <person name="Henrissat B."/>
            <person name="Kuo A."/>
            <person name="Liang C."/>
            <person name="Lipzen A."/>
            <person name="Lutzoni F."/>
            <person name="Magnuson J."/>
            <person name="Mondo S."/>
            <person name="Nolan M."/>
            <person name="Ohm R."/>
            <person name="Pangilinan J."/>
            <person name="Park H.-J."/>
            <person name="Ramirez L."/>
            <person name="Alfaro M."/>
            <person name="Sun H."/>
            <person name="Tritt A."/>
            <person name="Yoshinaga Y."/>
            <person name="Zwiers L.-H."/>
            <person name="Turgeon B."/>
            <person name="Goodwin S."/>
            <person name="Spatafora J."/>
            <person name="Crous P."/>
            <person name="Grigoriev I."/>
        </authorList>
    </citation>
    <scope>NUCLEOTIDE SEQUENCE</scope>
    <source>
        <strain evidence="11">CBS 207.26</strain>
    </source>
</reference>
<sequence>MADSDDGYQSQRESHFNQQRSSLRSDKSIRTRPSREQSRPHSRRPSSPLIQAYTLPENYGNLNEVAGPPPVENPGEAAIYQHRSLEDGERSGGKSDASRKSRRNTAAREGRSGSRGVLGVDEYSIPDDYDKLNEAASPSPIENPREQRFYLHNTVEEDRTRSRESRRAGSRGFWYQHSPLSGRNTPATELDITALPSIPDTAQSQPRAQKDTTSSDEYLASKLSPGRRRASRFATELYTVSYLILFSILGTLARLGLQWLTFYPGAPLTFSELWANFAGTLFVGFLAEDRRLFRDEWGKGVSNSNRPPTNDEEKAVDPLAIRVSHAKAKKTIPLYIGLATGFCGSFTSFSSFMRDVFFALSNGLPSPINHPYPPSNPVSTSSAVPRNGGYSFMAVCAVIIITVALCYSALKVGAHIAILLEPLTPTFPFYLLRKIIDRLVVIVAWGAWVGAVIMAIWPPDRPGGPDSKGSWANETWRGQVVFACAFAPVGCLLRFYVSLRLNGIIPSFPLGTFCVNIFGTAVLGMAFDLQHLKLGNTGLAGGGRVTCQALQGIMDGFCGALTTVSTWIVELNGLRRGHSYVYGGTSVLCGLGILVCIMGSVKWTVGWTQVACVT</sequence>
<evidence type="ECO:0000256" key="7">
    <source>
        <dbReference type="ARBA" id="ARBA00035120"/>
    </source>
</evidence>
<feature type="compositionally biased region" description="Basic and acidic residues" evidence="9">
    <location>
        <begin position="143"/>
        <end position="167"/>
    </location>
</feature>
<evidence type="ECO:0000256" key="5">
    <source>
        <dbReference type="ARBA" id="ARBA00022989"/>
    </source>
</evidence>
<keyword evidence="6 10" id="KW-0472">Membrane</keyword>
<comment type="function">
    <text evidence="1">Fluoride channel required for the rapid expulsion of cytoplasmic fluoride.</text>
</comment>
<feature type="transmembrane region" description="Helical" evidence="10">
    <location>
        <begin position="439"/>
        <end position="458"/>
    </location>
</feature>
<organism evidence="11 12">
    <name type="scientific">Zopfia rhizophila CBS 207.26</name>
    <dbReference type="NCBI Taxonomy" id="1314779"/>
    <lineage>
        <taxon>Eukaryota</taxon>
        <taxon>Fungi</taxon>
        <taxon>Dikarya</taxon>
        <taxon>Ascomycota</taxon>
        <taxon>Pezizomycotina</taxon>
        <taxon>Dothideomycetes</taxon>
        <taxon>Dothideomycetes incertae sedis</taxon>
        <taxon>Zopfiaceae</taxon>
        <taxon>Zopfia</taxon>
    </lineage>
</organism>
<gene>
    <name evidence="11" type="ORF">K469DRAFT_624818</name>
</gene>
<accession>A0A6A6EHZ1</accession>
<evidence type="ECO:0000256" key="9">
    <source>
        <dbReference type="SAM" id="MobiDB-lite"/>
    </source>
</evidence>
<dbReference type="Proteomes" id="UP000800200">
    <property type="component" value="Unassembled WGS sequence"/>
</dbReference>
<keyword evidence="4 10" id="KW-0812">Transmembrane</keyword>
<dbReference type="PANTHER" id="PTHR28259">
    <property type="entry name" value="FLUORIDE EXPORT PROTEIN 1-RELATED"/>
    <property type="match status" value="1"/>
</dbReference>
<keyword evidence="3" id="KW-1003">Cell membrane</keyword>
<dbReference type="Pfam" id="PF02537">
    <property type="entry name" value="CRCB"/>
    <property type="match status" value="2"/>
</dbReference>
<evidence type="ECO:0000256" key="4">
    <source>
        <dbReference type="ARBA" id="ARBA00022692"/>
    </source>
</evidence>
<dbReference type="InterPro" id="IPR003691">
    <property type="entry name" value="FluC"/>
</dbReference>
<evidence type="ECO:0000313" key="12">
    <source>
        <dbReference type="Proteomes" id="UP000800200"/>
    </source>
</evidence>
<feature type="region of interest" description="Disordered" evidence="9">
    <location>
        <begin position="1"/>
        <end position="223"/>
    </location>
</feature>
<feature type="transmembrane region" description="Helical" evidence="10">
    <location>
        <begin position="581"/>
        <end position="601"/>
    </location>
</feature>
<evidence type="ECO:0008006" key="13">
    <source>
        <dbReference type="Google" id="ProtNLM"/>
    </source>
</evidence>
<dbReference type="AlphaFoldDB" id="A0A6A6EHZ1"/>
<protein>
    <recommendedName>
        <fullName evidence="13">Chromosome condensation protein-like protein</fullName>
    </recommendedName>
</protein>
<name>A0A6A6EHZ1_9PEZI</name>
<comment type="subcellular location">
    <subcellularLocation>
        <location evidence="2">Cell membrane</location>
        <topology evidence="2">Multi-pass membrane protein</topology>
    </subcellularLocation>
</comment>
<evidence type="ECO:0000256" key="10">
    <source>
        <dbReference type="SAM" id="Phobius"/>
    </source>
</evidence>
<feature type="transmembrane region" description="Helical" evidence="10">
    <location>
        <begin position="390"/>
        <end position="410"/>
    </location>
</feature>
<feature type="compositionally biased region" description="Polar residues" evidence="9">
    <location>
        <begin position="7"/>
        <end position="22"/>
    </location>
</feature>
<evidence type="ECO:0000256" key="1">
    <source>
        <dbReference type="ARBA" id="ARBA00002598"/>
    </source>
</evidence>
<dbReference type="GO" id="GO:1903425">
    <property type="term" value="F:fluoride transmembrane transporter activity"/>
    <property type="evidence" value="ECO:0007669"/>
    <property type="project" value="TreeGrafter"/>
</dbReference>
<comment type="similarity">
    <text evidence="7">Belongs to the fluoride channel Fluc/FEX (TC 1.A.43) family.</text>
</comment>
<feature type="compositionally biased region" description="Polar residues" evidence="9">
    <location>
        <begin position="200"/>
        <end position="216"/>
    </location>
</feature>
<dbReference type="PANTHER" id="PTHR28259:SF1">
    <property type="entry name" value="FLUORIDE EXPORT PROTEIN 1-RELATED"/>
    <property type="match status" value="1"/>
</dbReference>
<evidence type="ECO:0000313" key="11">
    <source>
        <dbReference type="EMBL" id="KAF2190229.1"/>
    </source>
</evidence>
<dbReference type="EMBL" id="ML994619">
    <property type="protein sequence ID" value="KAF2190229.1"/>
    <property type="molecule type" value="Genomic_DNA"/>
</dbReference>